<dbReference type="SMART" id="SM00248">
    <property type="entry name" value="ANK"/>
    <property type="match status" value="2"/>
</dbReference>
<reference evidence="10" key="3">
    <citation type="submission" date="2023-05" db="EMBL/GenBank/DDBJ databases">
        <authorList>
            <person name="Smith C.H."/>
        </authorList>
    </citation>
    <scope>NUCLEOTIDE SEQUENCE</scope>
    <source>
        <strain evidence="10">CHS0354</strain>
        <tissue evidence="10">Mantle</tissue>
    </source>
</reference>
<organism evidence="10 11">
    <name type="scientific">Potamilus streckersoni</name>
    <dbReference type="NCBI Taxonomy" id="2493646"/>
    <lineage>
        <taxon>Eukaryota</taxon>
        <taxon>Metazoa</taxon>
        <taxon>Spiralia</taxon>
        <taxon>Lophotrochozoa</taxon>
        <taxon>Mollusca</taxon>
        <taxon>Bivalvia</taxon>
        <taxon>Autobranchia</taxon>
        <taxon>Heteroconchia</taxon>
        <taxon>Palaeoheterodonta</taxon>
        <taxon>Unionida</taxon>
        <taxon>Unionoidea</taxon>
        <taxon>Unionidae</taxon>
        <taxon>Ambleminae</taxon>
        <taxon>Lampsilini</taxon>
        <taxon>Potamilus</taxon>
    </lineage>
</organism>
<protein>
    <recommendedName>
        <fullName evidence="3">glutaminase</fullName>
        <ecNumber evidence="3">3.5.1.2</ecNumber>
    </recommendedName>
    <alternativeName>
        <fullName evidence="8">L-glutamine amidohydrolase</fullName>
    </alternativeName>
</protein>
<feature type="domain" description="Glutaminase EF-hand" evidence="9">
    <location>
        <begin position="91"/>
        <end position="177"/>
    </location>
</feature>
<evidence type="ECO:0000256" key="8">
    <source>
        <dbReference type="ARBA" id="ARBA00077251"/>
    </source>
</evidence>
<dbReference type="InterPro" id="IPR041541">
    <property type="entry name" value="Glutaminase_EF-hand"/>
</dbReference>
<dbReference type="InterPro" id="IPR015868">
    <property type="entry name" value="Glutaminase"/>
</dbReference>
<dbReference type="EMBL" id="JAEAOA010001402">
    <property type="protein sequence ID" value="KAK3576649.1"/>
    <property type="molecule type" value="Genomic_DNA"/>
</dbReference>
<evidence type="ECO:0000256" key="3">
    <source>
        <dbReference type="ARBA" id="ARBA00012918"/>
    </source>
</evidence>
<keyword evidence="4" id="KW-0677">Repeat</keyword>
<dbReference type="Gene3D" id="1.10.238.210">
    <property type="match status" value="1"/>
</dbReference>
<evidence type="ECO:0000256" key="7">
    <source>
        <dbReference type="ARBA" id="ARBA00049534"/>
    </source>
</evidence>
<dbReference type="Gene3D" id="1.25.40.20">
    <property type="entry name" value="Ankyrin repeat-containing domain"/>
    <property type="match status" value="1"/>
</dbReference>
<dbReference type="AlphaFoldDB" id="A0AAE0RNH2"/>
<keyword evidence="5" id="KW-0378">Hydrolase</keyword>
<evidence type="ECO:0000313" key="10">
    <source>
        <dbReference type="EMBL" id="KAK3576649.1"/>
    </source>
</evidence>
<dbReference type="SUPFAM" id="SSF56601">
    <property type="entry name" value="beta-lactamase/transpeptidase-like"/>
    <property type="match status" value="1"/>
</dbReference>
<comment type="caution">
    <text evidence="10">The sequence shown here is derived from an EMBL/GenBank/DDBJ whole genome shotgun (WGS) entry which is preliminary data.</text>
</comment>
<evidence type="ECO:0000256" key="2">
    <source>
        <dbReference type="ARBA" id="ARBA00011881"/>
    </source>
</evidence>
<comment type="catalytic activity">
    <reaction evidence="7">
        <text>L-glutamine + H2O = L-glutamate + NH4(+)</text>
        <dbReference type="Rhea" id="RHEA:15889"/>
        <dbReference type="ChEBI" id="CHEBI:15377"/>
        <dbReference type="ChEBI" id="CHEBI:28938"/>
        <dbReference type="ChEBI" id="CHEBI:29985"/>
        <dbReference type="ChEBI" id="CHEBI:58359"/>
        <dbReference type="EC" id="3.5.1.2"/>
    </reaction>
</comment>
<dbReference type="Gene3D" id="3.40.710.10">
    <property type="entry name" value="DD-peptidase/beta-lactamase superfamily"/>
    <property type="match status" value="1"/>
</dbReference>
<dbReference type="HAMAP" id="MF_00313">
    <property type="entry name" value="Glutaminase"/>
    <property type="match status" value="1"/>
</dbReference>
<evidence type="ECO:0000256" key="5">
    <source>
        <dbReference type="ARBA" id="ARBA00022801"/>
    </source>
</evidence>
<dbReference type="Pfam" id="PF04960">
    <property type="entry name" value="Glutaminase"/>
    <property type="match status" value="1"/>
</dbReference>
<reference evidence="10" key="1">
    <citation type="journal article" date="2021" name="Genome Biol. Evol.">
        <title>A High-Quality Reference Genome for a Parasitic Bivalve with Doubly Uniparental Inheritance (Bivalvia: Unionida).</title>
        <authorList>
            <person name="Smith C.H."/>
        </authorList>
    </citation>
    <scope>NUCLEOTIDE SEQUENCE</scope>
    <source>
        <strain evidence="10">CHS0354</strain>
    </source>
</reference>
<evidence type="ECO:0000256" key="6">
    <source>
        <dbReference type="ARBA" id="ARBA00023043"/>
    </source>
</evidence>
<dbReference type="InterPro" id="IPR036770">
    <property type="entry name" value="Ankyrin_rpt-contain_sf"/>
</dbReference>
<dbReference type="InterPro" id="IPR002110">
    <property type="entry name" value="Ankyrin_rpt"/>
</dbReference>
<dbReference type="GO" id="GO:0006537">
    <property type="term" value="P:glutamate biosynthetic process"/>
    <property type="evidence" value="ECO:0007669"/>
    <property type="project" value="TreeGrafter"/>
</dbReference>
<evidence type="ECO:0000256" key="4">
    <source>
        <dbReference type="ARBA" id="ARBA00022737"/>
    </source>
</evidence>
<reference evidence="10" key="2">
    <citation type="journal article" date="2021" name="Genome Biol. Evol.">
        <title>Developing a high-quality reference genome for a parasitic bivalve with doubly uniparental inheritance (Bivalvia: Unionida).</title>
        <authorList>
            <person name="Smith C.H."/>
        </authorList>
    </citation>
    <scope>NUCLEOTIDE SEQUENCE</scope>
    <source>
        <strain evidence="10">CHS0354</strain>
        <tissue evidence="10">Mantle</tissue>
    </source>
</reference>
<evidence type="ECO:0000259" key="9">
    <source>
        <dbReference type="Pfam" id="PF17959"/>
    </source>
</evidence>
<accession>A0AAE0RNH2</accession>
<dbReference type="Pfam" id="PF17959">
    <property type="entry name" value="EF-hand_14"/>
    <property type="match status" value="1"/>
</dbReference>
<dbReference type="PANTHER" id="PTHR12544:SF29">
    <property type="entry name" value="GLUTAMINASE"/>
    <property type="match status" value="1"/>
</dbReference>
<evidence type="ECO:0000313" key="11">
    <source>
        <dbReference type="Proteomes" id="UP001195483"/>
    </source>
</evidence>
<proteinExistence type="inferred from homology"/>
<keyword evidence="11" id="KW-1185">Reference proteome</keyword>
<dbReference type="NCBIfam" id="TIGR03814">
    <property type="entry name" value="Gln_ase"/>
    <property type="match status" value="1"/>
</dbReference>
<dbReference type="FunFam" id="1.25.40.20:FF:000069">
    <property type="entry name" value="Glutaminase, isoform E"/>
    <property type="match status" value="1"/>
</dbReference>
<dbReference type="SUPFAM" id="SSF48403">
    <property type="entry name" value="Ankyrin repeat"/>
    <property type="match status" value="1"/>
</dbReference>
<dbReference type="InterPro" id="IPR012338">
    <property type="entry name" value="Beta-lactam/transpept-like"/>
</dbReference>
<dbReference type="EC" id="3.5.1.2" evidence="3"/>
<sequence>MSLAKSRSNLWQKNVWKLLKNHFENKKDIPRCLHALSGRGLGKCTSQSFNKNEHWFRFPGNTTAVLFRSAAFSRSPFSGSQFSDKNLIDFEDKLFAYLAEKDGLVHISRFKQALFESGLRENDPRLKECMGKLERFQSSYREETFTGGHIDRQTFKEAVNENIILIAKAFQNHLIIPEFRDFCREIDALYWNSRNNILGQVATYIPQLARYSPNYYGVSVCTVDGQRHSSGDVNLPFCLQSVSKPLTYGLVLDELSPEVVHQYVGHEPSGTAFNEISLNRMKKPHNPLVNSGAIVLCSLLKQELNLADRFDYTSQLFKRMAGGEYLSFNNSVFLSERETADRNFALGYFLRENKCFPEGTNLMEVMDFYFQLCSVEVTCESAAVIAATLANGGICPLTGDKVVSTRAVRDVLSVMLSCGMYDYSGEFAFRVGLPAKSGVSGAIMLVVPNVMGIFLWSPPLDHWGNSVRGVQFCQDLVKTFNFHHYDSLRYTQKKKNPSQRRDESKILDIVNLLFSAYYGDVTALRRYALRGVPMDIADYDCRTALHVGAAEGHYAVVEFLLNKCKVNPACVDRWGFTPLHEAEKFGHEKVAALIRSYMVEERKEETAT</sequence>
<dbReference type="GO" id="GO:0004359">
    <property type="term" value="F:glutaminase activity"/>
    <property type="evidence" value="ECO:0007669"/>
    <property type="project" value="UniProtKB-EC"/>
</dbReference>
<evidence type="ECO:0000256" key="1">
    <source>
        <dbReference type="ARBA" id="ARBA00011076"/>
    </source>
</evidence>
<dbReference type="FunFam" id="3.40.710.10:FF:000008">
    <property type="entry name" value="Glutaminase, isoform E"/>
    <property type="match status" value="1"/>
</dbReference>
<dbReference type="PANTHER" id="PTHR12544">
    <property type="entry name" value="GLUTAMINASE"/>
    <property type="match status" value="1"/>
</dbReference>
<dbReference type="GO" id="GO:0006543">
    <property type="term" value="P:L-glutamine catabolic process"/>
    <property type="evidence" value="ECO:0007669"/>
    <property type="project" value="TreeGrafter"/>
</dbReference>
<name>A0AAE0RNH2_9BIVA</name>
<comment type="similarity">
    <text evidence="1">Belongs to the glutaminase family.</text>
</comment>
<comment type="subunit">
    <text evidence="2">Homotetramer.</text>
</comment>
<keyword evidence="6" id="KW-0040">ANK repeat</keyword>
<dbReference type="Proteomes" id="UP001195483">
    <property type="component" value="Unassembled WGS sequence"/>
</dbReference>
<dbReference type="Pfam" id="PF12796">
    <property type="entry name" value="Ank_2"/>
    <property type="match status" value="1"/>
</dbReference>
<gene>
    <name evidence="10" type="ORF">CHS0354_023167</name>
</gene>